<keyword evidence="4" id="KW-1185">Reference proteome</keyword>
<keyword evidence="2" id="KW-0732">Signal</keyword>
<gene>
    <name evidence="3" type="ORF">BO80DRAFT_216845</name>
</gene>
<evidence type="ECO:0000256" key="2">
    <source>
        <dbReference type="SAM" id="SignalP"/>
    </source>
</evidence>
<feature type="region of interest" description="Disordered" evidence="1">
    <location>
        <begin position="149"/>
        <end position="176"/>
    </location>
</feature>
<dbReference type="STRING" id="1448316.A0A395GPQ1"/>
<reference evidence="3 4" key="1">
    <citation type="submission" date="2018-02" db="EMBL/GenBank/DDBJ databases">
        <title>The genomes of Aspergillus section Nigri reveals drivers in fungal speciation.</title>
        <authorList>
            <consortium name="DOE Joint Genome Institute"/>
            <person name="Vesth T.C."/>
            <person name="Nybo J."/>
            <person name="Theobald S."/>
            <person name="Brandl J."/>
            <person name="Frisvad J.C."/>
            <person name="Nielsen K.F."/>
            <person name="Lyhne E.K."/>
            <person name="Kogle M.E."/>
            <person name="Kuo A."/>
            <person name="Riley R."/>
            <person name="Clum A."/>
            <person name="Nolan M."/>
            <person name="Lipzen A."/>
            <person name="Salamov A."/>
            <person name="Henrissat B."/>
            <person name="Wiebenga A."/>
            <person name="De vries R.P."/>
            <person name="Grigoriev I.V."/>
            <person name="Mortensen U.H."/>
            <person name="Andersen M.R."/>
            <person name="Baker S.E."/>
        </authorList>
    </citation>
    <scope>NUCLEOTIDE SEQUENCE [LARGE SCALE GENOMIC DNA]</scope>
    <source>
        <strain evidence="3 4">CBS 121593</strain>
    </source>
</reference>
<dbReference type="PANTHER" id="PTHR40640:SF2">
    <property type="entry name" value="GPI ANCHORED PROTEIN-RELATED"/>
    <property type="match status" value="1"/>
</dbReference>
<evidence type="ECO:0000256" key="1">
    <source>
        <dbReference type="SAM" id="MobiDB-lite"/>
    </source>
</evidence>
<organism evidence="3 4">
    <name type="scientific">Aspergillus ibericus CBS 121593</name>
    <dbReference type="NCBI Taxonomy" id="1448316"/>
    <lineage>
        <taxon>Eukaryota</taxon>
        <taxon>Fungi</taxon>
        <taxon>Dikarya</taxon>
        <taxon>Ascomycota</taxon>
        <taxon>Pezizomycotina</taxon>
        <taxon>Eurotiomycetes</taxon>
        <taxon>Eurotiomycetidae</taxon>
        <taxon>Eurotiales</taxon>
        <taxon>Aspergillaceae</taxon>
        <taxon>Aspergillus</taxon>
        <taxon>Aspergillus subgen. Circumdati</taxon>
    </lineage>
</organism>
<dbReference type="PANTHER" id="PTHR40640">
    <property type="entry name" value="ANCHORED GLYCOPROTEIN, PUTATIVE (AFU_ORTHOLOGUE AFUA_8G04860)-RELATED"/>
    <property type="match status" value="1"/>
</dbReference>
<dbReference type="RefSeq" id="XP_025571155.1">
    <property type="nucleotide sequence ID" value="XM_025714355.1"/>
</dbReference>
<sequence length="232" mass="22316">MMNRTLVLGLAAAGMVSATATVTSMFFYDTDSQSLAASIMGNDATATTYSVNCPPGTDSDECGMGPGMTVIAGPQTTMIMDVPDEDFYYTCICSLDGTTYAVCSETAAGSGANFPGTTITTLDGDLGLMPVTITAGSVTSVAATAGATTEVQSASKTGSSGSSSTETRSETAAGSAGISSASAAASTGASTSSNASKANASATSTGGGSLITGDAALLFGGAAAAALVAAVL</sequence>
<dbReference type="GeneID" id="37219220"/>
<evidence type="ECO:0008006" key="5">
    <source>
        <dbReference type="Google" id="ProtNLM"/>
    </source>
</evidence>
<evidence type="ECO:0000313" key="3">
    <source>
        <dbReference type="EMBL" id="RAK96827.1"/>
    </source>
</evidence>
<dbReference type="EMBL" id="KZ824470">
    <property type="protein sequence ID" value="RAK96827.1"/>
    <property type="molecule type" value="Genomic_DNA"/>
</dbReference>
<dbReference type="Proteomes" id="UP000249402">
    <property type="component" value="Unassembled WGS sequence"/>
</dbReference>
<protein>
    <recommendedName>
        <fullName evidence="5">GPI anchored protein</fullName>
    </recommendedName>
</protein>
<proteinExistence type="predicted"/>
<accession>A0A395GPQ1</accession>
<dbReference type="OrthoDB" id="4991875at2759"/>
<evidence type="ECO:0000313" key="4">
    <source>
        <dbReference type="Proteomes" id="UP000249402"/>
    </source>
</evidence>
<name>A0A395GPQ1_9EURO</name>
<feature type="signal peptide" evidence="2">
    <location>
        <begin position="1"/>
        <end position="18"/>
    </location>
</feature>
<feature type="chain" id="PRO_5017269363" description="GPI anchored protein" evidence="2">
    <location>
        <begin position="19"/>
        <end position="232"/>
    </location>
</feature>
<dbReference type="AlphaFoldDB" id="A0A395GPQ1"/>
<dbReference type="VEuPathDB" id="FungiDB:BO80DRAFT_216845"/>